<comment type="caution">
    <text evidence="1">The sequence shown here is derived from an EMBL/GenBank/DDBJ whole genome shotgun (WGS) entry which is preliminary data.</text>
</comment>
<dbReference type="EMBL" id="AZDA01000026">
    <property type="protein sequence ID" value="KRK39980.1"/>
    <property type="molecule type" value="Genomic_DNA"/>
</dbReference>
<sequence length="112" mass="12687">MTKIGTFTFIKAILDQQQEAIRLIDTCTVLGAESEGETIECQTVILCVLAKRQVEIEYKETLDMLEFQLENLENWARGGWCKDEMAGRAKAWKEAIKTLKNLKGGEENDTSN</sequence>
<organism evidence="1 2">
    <name type="scientific">Loigolactobacillus bifermentans DSM 20003</name>
    <dbReference type="NCBI Taxonomy" id="1423726"/>
    <lineage>
        <taxon>Bacteria</taxon>
        <taxon>Bacillati</taxon>
        <taxon>Bacillota</taxon>
        <taxon>Bacilli</taxon>
        <taxon>Lactobacillales</taxon>
        <taxon>Lactobacillaceae</taxon>
        <taxon>Loigolactobacillus</taxon>
    </lineage>
</organism>
<protein>
    <submittedName>
        <fullName evidence="1">Uncharacterized protein</fullName>
    </submittedName>
</protein>
<dbReference type="RefSeq" id="WP_057903961.1">
    <property type="nucleotide sequence ID" value="NZ_AZDA01000026.1"/>
</dbReference>
<dbReference type="AlphaFoldDB" id="A0A0R1H039"/>
<reference evidence="1 2" key="1">
    <citation type="journal article" date="2015" name="Genome Announc.">
        <title>Expanding the biotechnology potential of lactobacilli through comparative genomics of 213 strains and associated genera.</title>
        <authorList>
            <person name="Sun Z."/>
            <person name="Harris H.M."/>
            <person name="McCann A."/>
            <person name="Guo C."/>
            <person name="Argimon S."/>
            <person name="Zhang W."/>
            <person name="Yang X."/>
            <person name="Jeffery I.B."/>
            <person name="Cooney J.C."/>
            <person name="Kagawa T.F."/>
            <person name="Liu W."/>
            <person name="Song Y."/>
            <person name="Salvetti E."/>
            <person name="Wrobel A."/>
            <person name="Rasinkangas P."/>
            <person name="Parkhill J."/>
            <person name="Rea M.C."/>
            <person name="O'Sullivan O."/>
            <person name="Ritari J."/>
            <person name="Douillard F.P."/>
            <person name="Paul Ross R."/>
            <person name="Yang R."/>
            <person name="Briner A.E."/>
            <person name="Felis G.E."/>
            <person name="de Vos W.M."/>
            <person name="Barrangou R."/>
            <person name="Klaenhammer T.R."/>
            <person name="Caufield P.W."/>
            <person name="Cui Y."/>
            <person name="Zhang H."/>
            <person name="O'Toole P.W."/>
        </authorList>
    </citation>
    <scope>NUCLEOTIDE SEQUENCE [LARGE SCALE GENOMIC DNA]</scope>
    <source>
        <strain evidence="1 2">DSM 20003</strain>
    </source>
</reference>
<dbReference type="PATRIC" id="fig|1423726.3.peg.1840"/>
<keyword evidence="2" id="KW-1185">Reference proteome</keyword>
<accession>A0A0R1H039</accession>
<proteinExistence type="predicted"/>
<dbReference type="STRING" id="1423726.FC07_GL001777"/>
<evidence type="ECO:0000313" key="2">
    <source>
        <dbReference type="Proteomes" id="UP000051461"/>
    </source>
</evidence>
<dbReference type="Proteomes" id="UP000051461">
    <property type="component" value="Unassembled WGS sequence"/>
</dbReference>
<evidence type="ECO:0000313" key="1">
    <source>
        <dbReference type="EMBL" id="KRK39980.1"/>
    </source>
</evidence>
<gene>
    <name evidence="1" type="ORF">FC07_GL001777</name>
</gene>
<name>A0A0R1H039_9LACO</name>